<dbReference type="Proteomes" id="UP000187526">
    <property type="component" value="Unassembled WGS sequence"/>
</dbReference>
<dbReference type="InterPro" id="IPR000847">
    <property type="entry name" value="LysR_HTH_N"/>
</dbReference>
<dbReference type="PANTHER" id="PTHR30126">
    <property type="entry name" value="HTH-TYPE TRANSCRIPTIONAL REGULATOR"/>
    <property type="match status" value="1"/>
</dbReference>
<evidence type="ECO:0000313" key="7">
    <source>
        <dbReference type="Proteomes" id="UP000187526"/>
    </source>
</evidence>
<evidence type="ECO:0000313" key="6">
    <source>
        <dbReference type="EMBL" id="OMG54814.1"/>
    </source>
</evidence>
<keyword evidence="3" id="KW-0238">DNA-binding</keyword>
<proteinExistence type="inferred from homology"/>
<comment type="similarity">
    <text evidence="1">Belongs to the LysR transcriptional regulatory family.</text>
</comment>
<dbReference type="PROSITE" id="PS50931">
    <property type="entry name" value="HTH_LYSR"/>
    <property type="match status" value="1"/>
</dbReference>
<reference evidence="6 7" key="1">
    <citation type="submission" date="2016-10" db="EMBL/GenBank/DDBJ databases">
        <title>Alkaliphiles isolated from bioreactors.</title>
        <authorList>
            <person name="Salah Z."/>
            <person name="Rout S.P."/>
            <person name="Humphreys P.N."/>
        </authorList>
    </citation>
    <scope>NUCLEOTIDE SEQUENCE [LARGE SCALE GENOMIC DNA]</scope>
    <source>
        <strain evidence="6 7">ZS02</strain>
    </source>
</reference>
<dbReference type="InterPro" id="IPR036388">
    <property type="entry name" value="WH-like_DNA-bd_sf"/>
</dbReference>
<dbReference type="EMBL" id="MTHD01000002">
    <property type="protein sequence ID" value="OMG54814.1"/>
    <property type="molecule type" value="Genomic_DNA"/>
</dbReference>
<dbReference type="Gene3D" id="1.10.10.10">
    <property type="entry name" value="Winged helix-like DNA-binding domain superfamily/Winged helix DNA-binding domain"/>
    <property type="match status" value="1"/>
</dbReference>
<dbReference type="RefSeq" id="WP_076093222.1">
    <property type="nucleotide sequence ID" value="NZ_MTHD01000002.1"/>
</dbReference>
<evidence type="ECO:0000256" key="1">
    <source>
        <dbReference type="ARBA" id="ARBA00009437"/>
    </source>
</evidence>
<dbReference type="CDD" id="cd08420">
    <property type="entry name" value="PBP2_CysL_like"/>
    <property type="match status" value="1"/>
</dbReference>
<dbReference type="GO" id="GO:0003700">
    <property type="term" value="F:DNA-binding transcription factor activity"/>
    <property type="evidence" value="ECO:0007669"/>
    <property type="project" value="InterPro"/>
</dbReference>
<evidence type="ECO:0000259" key="5">
    <source>
        <dbReference type="PROSITE" id="PS50931"/>
    </source>
</evidence>
<protein>
    <submittedName>
        <fullName evidence="6">LysR family transcriptional regulator</fullName>
    </submittedName>
</protein>
<dbReference type="GO" id="GO:0000976">
    <property type="term" value="F:transcription cis-regulatory region binding"/>
    <property type="evidence" value="ECO:0007669"/>
    <property type="project" value="TreeGrafter"/>
</dbReference>
<evidence type="ECO:0000256" key="4">
    <source>
        <dbReference type="ARBA" id="ARBA00023163"/>
    </source>
</evidence>
<accession>A0A1R1I816</accession>
<sequence length="307" mass="33430">MRLTLRQLEIFAAVARSENVSQAAGRLAMSQSAASSALVELERLYDCPLFDRIGKSLHLNSAGRGLLPLAEALIGQARELEDYLSGGRPGPLNVGATLTIGNYLATLIVVDYMKQYPQSPVQLQVANSDTVVERLLRFECDLGLIEGEVVHPDLVVEPWLADELVVFCAPDHVLAGGAAVDNATLSAQSWILREPGSGTRSQFDRCIGSRMSTFRLGLELEHTEAIKRAVESGLGLGCLSRLSLREAFRRGSLIELPTPQFDLRRHFYFASHRRRNTGAAGRLFRQACLAASAGADSTADLALPFIR</sequence>
<dbReference type="STRING" id="418702.BJN45_06455"/>
<name>A0A1R1I816_9RHOO</name>
<dbReference type="OrthoDB" id="9808620at2"/>
<dbReference type="SUPFAM" id="SSF46785">
    <property type="entry name" value="Winged helix' DNA-binding domain"/>
    <property type="match status" value="1"/>
</dbReference>
<evidence type="ECO:0000256" key="2">
    <source>
        <dbReference type="ARBA" id="ARBA00023015"/>
    </source>
</evidence>
<dbReference type="PANTHER" id="PTHR30126:SF94">
    <property type="entry name" value="LYSR FAMILY TRANSCRIPTIONAL REGULATOR"/>
    <property type="match status" value="1"/>
</dbReference>
<gene>
    <name evidence="6" type="ORF">BJN45_06455</name>
</gene>
<dbReference type="Gene3D" id="3.40.190.290">
    <property type="match status" value="1"/>
</dbReference>
<dbReference type="SUPFAM" id="SSF53850">
    <property type="entry name" value="Periplasmic binding protein-like II"/>
    <property type="match status" value="1"/>
</dbReference>
<dbReference type="Pfam" id="PF00126">
    <property type="entry name" value="HTH_1"/>
    <property type="match status" value="1"/>
</dbReference>
<dbReference type="Pfam" id="PF03466">
    <property type="entry name" value="LysR_substrate"/>
    <property type="match status" value="1"/>
</dbReference>
<keyword evidence="2" id="KW-0805">Transcription regulation</keyword>
<keyword evidence="7" id="KW-1185">Reference proteome</keyword>
<dbReference type="InterPro" id="IPR036390">
    <property type="entry name" value="WH_DNA-bd_sf"/>
</dbReference>
<organism evidence="6 7">
    <name type="scientific">Azonexus hydrophilus</name>
    <dbReference type="NCBI Taxonomy" id="418702"/>
    <lineage>
        <taxon>Bacteria</taxon>
        <taxon>Pseudomonadati</taxon>
        <taxon>Pseudomonadota</taxon>
        <taxon>Betaproteobacteria</taxon>
        <taxon>Rhodocyclales</taxon>
        <taxon>Azonexaceae</taxon>
        <taxon>Azonexus</taxon>
    </lineage>
</organism>
<comment type="caution">
    <text evidence="6">The sequence shown here is derived from an EMBL/GenBank/DDBJ whole genome shotgun (WGS) entry which is preliminary data.</text>
</comment>
<evidence type="ECO:0000256" key="3">
    <source>
        <dbReference type="ARBA" id="ARBA00023125"/>
    </source>
</evidence>
<dbReference type="AlphaFoldDB" id="A0A1R1I816"/>
<dbReference type="InterPro" id="IPR005119">
    <property type="entry name" value="LysR_subst-bd"/>
</dbReference>
<feature type="domain" description="HTH lysR-type" evidence="5">
    <location>
        <begin position="3"/>
        <end position="60"/>
    </location>
</feature>
<keyword evidence="4" id="KW-0804">Transcription</keyword>